<dbReference type="SMART" id="SM00312">
    <property type="entry name" value="PX"/>
    <property type="match status" value="1"/>
</dbReference>
<dbReference type="EMBL" id="MPUH01000787">
    <property type="protein sequence ID" value="OMJ73914.1"/>
    <property type="molecule type" value="Genomic_DNA"/>
</dbReference>
<accession>A0A1R2BAX4</accession>
<organism evidence="2 3">
    <name type="scientific">Stentor coeruleus</name>
    <dbReference type="NCBI Taxonomy" id="5963"/>
    <lineage>
        <taxon>Eukaryota</taxon>
        <taxon>Sar</taxon>
        <taxon>Alveolata</taxon>
        <taxon>Ciliophora</taxon>
        <taxon>Postciliodesmatophora</taxon>
        <taxon>Heterotrichea</taxon>
        <taxon>Heterotrichida</taxon>
        <taxon>Stentoridae</taxon>
        <taxon>Stentor</taxon>
    </lineage>
</organism>
<name>A0A1R2BAX4_9CILI</name>
<dbReference type="SUPFAM" id="SSF64268">
    <property type="entry name" value="PX domain"/>
    <property type="match status" value="1"/>
</dbReference>
<dbReference type="InterPro" id="IPR036871">
    <property type="entry name" value="PX_dom_sf"/>
</dbReference>
<dbReference type="CDD" id="cd06093">
    <property type="entry name" value="PX_domain"/>
    <property type="match status" value="1"/>
</dbReference>
<evidence type="ECO:0000259" key="1">
    <source>
        <dbReference type="PROSITE" id="PS50195"/>
    </source>
</evidence>
<dbReference type="InterPro" id="IPR001683">
    <property type="entry name" value="PX_dom"/>
</dbReference>
<reference evidence="2 3" key="1">
    <citation type="submission" date="2016-11" db="EMBL/GenBank/DDBJ databases">
        <title>The macronuclear genome of Stentor coeruleus: a giant cell with tiny introns.</title>
        <authorList>
            <person name="Slabodnick M."/>
            <person name="Ruby J.G."/>
            <person name="Reiff S.B."/>
            <person name="Swart E.C."/>
            <person name="Gosai S."/>
            <person name="Prabakaran S."/>
            <person name="Witkowska E."/>
            <person name="Larue G.E."/>
            <person name="Fisher S."/>
            <person name="Freeman R.M."/>
            <person name="Gunawardena J."/>
            <person name="Chu W."/>
            <person name="Stover N.A."/>
            <person name="Gregory B.D."/>
            <person name="Nowacki M."/>
            <person name="Derisi J."/>
            <person name="Roy S.W."/>
            <person name="Marshall W.F."/>
            <person name="Sood P."/>
        </authorList>
    </citation>
    <scope>NUCLEOTIDE SEQUENCE [LARGE SCALE GENOMIC DNA]</scope>
    <source>
        <strain evidence="2">WM001</strain>
    </source>
</reference>
<evidence type="ECO:0000313" key="3">
    <source>
        <dbReference type="Proteomes" id="UP000187209"/>
    </source>
</evidence>
<dbReference type="PANTHER" id="PTHR22775:SF3">
    <property type="entry name" value="SORTING NEXIN-13"/>
    <property type="match status" value="1"/>
</dbReference>
<evidence type="ECO:0000313" key="2">
    <source>
        <dbReference type="EMBL" id="OMJ73914.1"/>
    </source>
</evidence>
<gene>
    <name evidence="2" type="ORF">SteCoe_27296</name>
</gene>
<dbReference type="PANTHER" id="PTHR22775">
    <property type="entry name" value="SORTING NEXIN"/>
    <property type="match status" value="1"/>
</dbReference>
<protein>
    <recommendedName>
        <fullName evidence="1">PX domain-containing protein</fullName>
    </recommendedName>
</protein>
<proteinExistence type="predicted"/>
<dbReference type="Pfam" id="PF00787">
    <property type="entry name" value="PX"/>
    <property type="match status" value="1"/>
</dbReference>
<dbReference type="PROSITE" id="PS50195">
    <property type="entry name" value="PX"/>
    <property type="match status" value="1"/>
</dbReference>
<sequence>MSLQVTFKEYKIVDKHAEYLIEVRDLETDEVWTFCRRYSVMHNWHKKSLSSVKSLPKFPKKKFFGNLKPKFLDKRKGELENYINSILPLSENQEVLDFIKPSDRELCSQSLFKNDLTSSDGKSIRRYRSVTGQVKELVIDMASLTSKSEVKTNPYGDLKENLAIVILKSLVPNGHDENIENLYGDGSVQGHWIRKKFRKFNREHKTLIEKDLLINNFLN</sequence>
<dbReference type="AlphaFoldDB" id="A0A1R2BAX4"/>
<comment type="caution">
    <text evidence="2">The sequence shown here is derived from an EMBL/GenBank/DDBJ whole genome shotgun (WGS) entry which is preliminary data.</text>
</comment>
<dbReference type="Gene3D" id="3.30.1520.10">
    <property type="entry name" value="Phox-like domain"/>
    <property type="match status" value="1"/>
</dbReference>
<keyword evidence="3" id="KW-1185">Reference proteome</keyword>
<dbReference type="GO" id="GO:0035091">
    <property type="term" value="F:phosphatidylinositol binding"/>
    <property type="evidence" value="ECO:0007669"/>
    <property type="project" value="InterPro"/>
</dbReference>
<feature type="domain" description="PX" evidence="1">
    <location>
        <begin position="1"/>
        <end position="123"/>
    </location>
</feature>
<dbReference type="Proteomes" id="UP000187209">
    <property type="component" value="Unassembled WGS sequence"/>
</dbReference>